<accession>A0A814V345</accession>
<protein>
    <recommendedName>
        <fullName evidence="7">MYND-type domain-containing protein</fullName>
    </recommendedName>
</protein>
<dbReference type="PROSITE" id="PS50005">
    <property type="entry name" value="TPR"/>
    <property type="match status" value="1"/>
</dbReference>
<name>A0A814V345_9BILA</name>
<evidence type="ECO:0000313" key="9">
    <source>
        <dbReference type="Proteomes" id="UP000663864"/>
    </source>
</evidence>
<dbReference type="Proteomes" id="UP000663864">
    <property type="component" value="Unassembled WGS sequence"/>
</dbReference>
<dbReference type="Gene3D" id="1.25.40.10">
    <property type="entry name" value="Tetratricopeptide repeat domain"/>
    <property type="match status" value="3"/>
</dbReference>
<dbReference type="SUPFAM" id="SSF144232">
    <property type="entry name" value="HIT/MYND zinc finger-like"/>
    <property type="match status" value="1"/>
</dbReference>
<dbReference type="PROSITE" id="PS50865">
    <property type="entry name" value="ZF_MYND_2"/>
    <property type="match status" value="1"/>
</dbReference>
<dbReference type="PROSITE" id="PS01360">
    <property type="entry name" value="ZF_MYND_1"/>
    <property type="match status" value="1"/>
</dbReference>
<organism evidence="8 9">
    <name type="scientific">Rotaria sordida</name>
    <dbReference type="NCBI Taxonomy" id="392033"/>
    <lineage>
        <taxon>Eukaryota</taxon>
        <taxon>Metazoa</taxon>
        <taxon>Spiralia</taxon>
        <taxon>Gnathifera</taxon>
        <taxon>Rotifera</taxon>
        <taxon>Eurotatoria</taxon>
        <taxon>Bdelloidea</taxon>
        <taxon>Philodinida</taxon>
        <taxon>Philodinidae</taxon>
        <taxon>Rotaria</taxon>
    </lineage>
</organism>
<keyword evidence="3" id="KW-0862">Zinc</keyword>
<keyword evidence="2 5" id="KW-0863">Zinc-finger</keyword>
<dbReference type="EMBL" id="CAJNOT010001331">
    <property type="protein sequence ID" value="CAF1183620.1"/>
    <property type="molecule type" value="Genomic_DNA"/>
</dbReference>
<evidence type="ECO:0000259" key="7">
    <source>
        <dbReference type="PROSITE" id="PS50865"/>
    </source>
</evidence>
<dbReference type="AlphaFoldDB" id="A0A814V345"/>
<dbReference type="InterPro" id="IPR002893">
    <property type="entry name" value="Znf_MYND"/>
</dbReference>
<gene>
    <name evidence="8" type="ORF">ZHD862_LOCUS21897</name>
</gene>
<dbReference type="SUPFAM" id="SSF48452">
    <property type="entry name" value="TPR-like"/>
    <property type="match status" value="2"/>
</dbReference>
<evidence type="ECO:0000256" key="2">
    <source>
        <dbReference type="ARBA" id="ARBA00022771"/>
    </source>
</evidence>
<comment type="similarity">
    <text evidence="4">Belongs to the sel-1 family.</text>
</comment>
<dbReference type="InterPro" id="IPR011990">
    <property type="entry name" value="TPR-like_helical_dom_sf"/>
</dbReference>
<dbReference type="GO" id="GO:0008270">
    <property type="term" value="F:zinc ion binding"/>
    <property type="evidence" value="ECO:0007669"/>
    <property type="project" value="UniProtKB-KW"/>
</dbReference>
<proteinExistence type="inferred from homology"/>
<dbReference type="SUPFAM" id="SSF81901">
    <property type="entry name" value="HCP-like"/>
    <property type="match status" value="1"/>
</dbReference>
<dbReference type="Pfam" id="PF13181">
    <property type="entry name" value="TPR_8"/>
    <property type="match status" value="1"/>
</dbReference>
<dbReference type="PANTHER" id="PTHR11102">
    <property type="entry name" value="SEL-1-LIKE PROTEIN"/>
    <property type="match status" value="1"/>
</dbReference>
<evidence type="ECO:0000256" key="4">
    <source>
        <dbReference type="ARBA" id="ARBA00038101"/>
    </source>
</evidence>
<dbReference type="SMART" id="SM00671">
    <property type="entry name" value="SEL1"/>
    <property type="match status" value="6"/>
</dbReference>
<feature type="domain" description="MYND-type" evidence="7">
    <location>
        <begin position="1060"/>
        <end position="1099"/>
    </location>
</feature>
<reference evidence="8" key="1">
    <citation type="submission" date="2021-02" db="EMBL/GenBank/DDBJ databases">
        <authorList>
            <person name="Nowell W R."/>
        </authorList>
    </citation>
    <scope>NUCLEOTIDE SEQUENCE</scope>
</reference>
<dbReference type="InterPro" id="IPR019734">
    <property type="entry name" value="TPR_rpt"/>
</dbReference>
<keyword evidence="6" id="KW-0802">TPR repeat</keyword>
<dbReference type="Gene3D" id="6.10.140.2220">
    <property type="match status" value="1"/>
</dbReference>
<dbReference type="Pfam" id="PF08238">
    <property type="entry name" value="Sel1"/>
    <property type="match status" value="6"/>
</dbReference>
<sequence length="1102" mass="126413">MTNKSSQVRNYFKLDLLIARSRVSLIHLFKNRYLLFNNGQVWNDSPTCGKNYLTNVIAKTKKISLTPVQKTSVSNGNSDEWDVTTLTNLLLFIDRPKTLSTSEIQQLDQEDKLLQQLKEIRNELAHNATKSVDYVQFNQIWTDLSAILVTFGDVDTELDKLKDDSVFESPKQPINEENMKEASRLNSLGTQAHKDGKYSEAVTFFTKAIVLPGVSNHDRAIFYSNMAASRLSLHEQQQNSFIGFEFIDVKDERYRALQDAKQARNLWSTWWKGHFRVGKVHAALDEHEKAVNSFERAFTLDPTRKEIQEAMDESRIMLNRQSQQEYLDPKLYTKTIPEILNEFQQKFGTDPEMVRKYDSLIEEIDPSRADVLKGHRYELGDIDVKQDYEQAAKYFAKAASEGNAEGMYNLARLTDRGLGVKKDHHLALKLLEQAAAQPPQNPIFKQFPNVGVAEAEHALGLRYFAGISVRKDLSAAAYWYQRATDHGSALAANNLGSMYLDGLAVDKDLEKAELLLELAARRGDPLAMLSLAELLLFKNNFQMAKIWYDQACEAGNVVAQENRDQFAKTIEKRQQLMSQCSPNGLGEINAVEYFIGLFQTKYTASVVPDHSYIKDYEMLREHANRGSITAKQLCDALDHFVQALNILLSFESLTEQQEDKFVHELSQCYRIEHIAAQIPCQMHTKVSEVVNTVLYRCTKESNSVPSQVDEDVRLCYATLNINSFELIDQFLTSCKQKYPKSIYFFLLSGAVNGFLRQPDVGLYNINNGLEIEPDNCELLYHKAVLLRHLAMNMNIDMDIDEAIKAYQTFLRVAPKDHRKVPEAYYEMAICYTQGYTPDVAIDWVKKLYMEGQQAEKLQLPCFLPYKSGNIAYLKPMFDMEFVQNIKSVSDNNRKQRLTDPHRVEVIQKHREWEGKTLQEKHNPGYTVISTTLKPRVKQQTAKSLIGLKPITLREIDPTKDQVYNGYVLSVTIIEEAYSWIPSIHLVIEDENFDCERMLIYKFPEEQGEYLISKLYTIGSKMHIINPYLRIGAGDMKPTVRVDDFSSIVMQSESERILNMCRYCCEANASKVCSKCQQAYYCSEECETNDGKLYKHKLICKNK</sequence>
<evidence type="ECO:0000256" key="5">
    <source>
        <dbReference type="PROSITE-ProRule" id="PRU00134"/>
    </source>
</evidence>
<dbReference type="PANTHER" id="PTHR11102:SF160">
    <property type="entry name" value="ERAD-ASSOCIATED E3 UBIQUITIN-PROTEIN LIGASE COMPONENT HRD3"/>
    <property type="match status" value="1"/>
</dbReference>
<dbReference type="InterPro" id="IPR050767">
    <property type="entry name" value="Sel1_AlgK"/>
</dbReference>
<evidence type="ECO:0000256" key="3">
    <source>
        <dbReference type="ARBA" id="ARBA00022833"/>
    </source>
</evidence>
<keyword evidence="1" id="KW-0479">Metal-binding</keyword>
<dbReference type="Pfam" id="PF18738">
    <property type="entry name" value="HEPN_DZIP3"/>
    <property type="match status" value="1"/>
</dbReference>
<dbReference type="SMART" id="SM00028">
    <property type="entry name" value="TPR"/>
    <property type="match status" value="5"/>
</dbReference>
<evidence type="ECO:0000313" key="8">
    <source>
        <dbReference type="EMBL" id="CAF1183620.1"/>
    </source>
</evidence>
<dbReference type="InterPro" id="IPR006597">
    <property type="entry name" value="Sel1-like"/>
</dbReference>
<comment type="caution">
    <text evidence="8">The sequence shown here is derived from an EMBL/GenBank/DDBJ whole genome shotgun (WGS) entry which is preliminary data.</text>
</comment>
<dbReference type="InterPro" id="IPR041249">
    <property type="entry name" value="HEPN_DZIP3"/>
</dbReference>
<evidence type="ECO:0000256" key="6">
    <source>
        <dbReference type="PROSITE-ProRule" id="PRU00339"/>
    </source>
</evidence>
<evidence type="ECO:0000256" key="1">
    <source>
        <dbReference type="ARBA" id="ARBA00022723"/>
    </source>
</evidence>
<feature type="repeat" description="TPR" evidence="6">
    <location>
        <begin position="271"/>
        <end position="304"/>
    </location>
</feature>